<keyword evidence="2" id="KW-1185">Reference proteome</keyword>
<dbReference type="EMBL" id="JBAWTH010000010">
    <property type="protein sequence ID" value="KAL2289970.1"/>
    <property type="molecule type" value="Genomic_DNA"/>
</dbReference>
<feature type="non-terminal residue" evidence="1">
    <location>
        <position position="1"/>
    </location>
</feature>
<comment type="caution">
    <text evidence="1">The sequence shown here is derived from an EMBL/GenBank/DDBJ whole genome shotgun (WGS) entry which is preliminary data.</text>
</comment>
<evidence type="ECO:0000313" key="2">
    <source>
        <dbReference type="Proteomes" id="UP001600888"/>
    </source>
</evidence>
<dbReference type="Proteomes" id="UP001600888">
    <property type="component" value="Unassembled WGS sequence"/>
</dbReference>
<evidence type="ECO:0000313" key="1">
    <source>
        <dbReference type="EMBL" id="KAL2289970.1"/>
    </source>
</evidence>
<accession>A0ABR4F5J4</accession>
<organism evidence="1 2">
    <name type="scientific">Diaporthe vaccinii</name>
    <dbReference type="NCBI Taxonomy" id="105482"/>
    <lineage>
        <taxon>Eukaryota</taxon>
        <taxon>Fungi</taxon>
        <taxon>Dikarya</taxon>
        <taxon>Ascomycota</taxon>
        <taxon>Pezizomycotina</taxon>
        <taxon>Sordariomycetes</taxon>
        <taxon>Sordariomycetidae</taxon>
        <taxon>Diaporthales</taxon>
        <taxon>Diaporthaceae</taxon>
        <taxon>Diaporthe</taxon>
        <taxon>Diaporthe eres species complex</taxon>
    </lineage>
</organism>
<proteinExistence type="predicted"/>
<reference evidence="1 2" key="1">
    <citation type="submission" date="2024-03" db="EMBL/GenBank/DDBJ databases">
        <title>A high-quality draft genome sequence of Diaporthe vaccinii, a causative agent of upright dieback and viscid rot disease in cranberry plants.</title>
        <authorList>
            <person name="Sarrasin M."/>
            <person name="Lang B.F."/>
            <person name="Burger G."/>
        </authorList>
    </citation>
    <scope>NUCLEOTIDE SEQUENCE [LARGE SCALE GENOMIC DNA]</scope>
    <source>
        <strain evidence="1 2">IS7</strain>
    </source>
</reference>
<protein>
    <submittedName>
        <fullName evidence="1">Uncharacterized protein</fullName>
    </submittedName>
</protein>
<gene>
    <name evidence="1" type="ORF">FJTKL_00522</name>
</gene>
<sequence>DGEYEIPLSGSMIGKGVRCISEKCCRDDLYGLGQQNTGQSGQKFFQGVGSNFNIAIAYGNCGDPVNIRPDHAGGWDGHPNPKCKGGVLVPNIAKCY</sequence>
<name>A0ABR4F5J4_9PEZI</name>